<evidence type="ECO:0000256" key="3">
    <source>
        <dbReference type="SAM" id="MobiDB-lite"/>
    </source>
</evidence>
<name>A0A1Y2C7N4_9FUNG</name>
<dbReference type="InterPro" id="IPR002099">
    <property type="entry name" value="MutL/Mlh/PMS"/>
</dbReference>
<dbReference type="FunFam" id="3.30.565.10:FF:000017">
    <property type="entry name" value="PMS1 homolog 1, mismatch repair system component"/>
    <property type="match status" value="1"/>
</dbReference>
<dbReference type="Pfam" id="PF08676">
    <property type="entry name" value="MutL_C"/>
    <property type="match status" value="1"/>
</dbReference>
<feature type="region of interest" description="Disordered" evidence="3">
    <location>
        <begin position="463"/>
        <end position="499"/>
    </location>
</feature>
<dbReference type="InterPro" id="IPR036890">
    <property type="entry name" value="HATPase_C_sf"/>
</dbReference>
<dbReference type="Pfam" id="PF01119">
    <property type="entry name" value="DNA_mis_repair"/>
    <property type="match status" value="1"/>
</dbReference>
<dbReference type="InterPro" id="IPR014721">
    <property type="entry name" value="Ribsml_uS5_D2-typ_fold_subgr"/>
</dbReference>
<sequence length="857" mass="94216">MASIQPIDKSSVHRICAGQVISDLPGCVKELVENALDAKASSVEVRFSTTASNDGLDALTVIDNGSGISEENYASLCLKHYTSKISSFNDLASVSSFGFRGEALSSLCAVAGGLSVITRYQPSDADASVENTVGDDGIGVKLEYDSRGVLVSTEPAPRERGTTITIKNLFATLPVRLREFKKNFKRELNKCIDLLQAFALVSIDVRITGVTLNTKTGRNVLVSTCGNSTVKLNMSNVFGAKSLPTVMEVDFTVPVATVASLSSKLTETDHIEENERDNSQGSEDSPQVTQEEEEEDSTQDNRTINVKGLISRPIQGFGRTSNDRQFFYINNRPCDLPKLTKLVNEVYRTFNSHQYPCVVWNLVMDPDMYDVNVSPNKRTIFLHNEKVVFENIKNQLERIFNPNRAFAVSQFAAKPRFAAVQSIEEPMQVDDSVIIQSTSAPAVAVIASAAPSANDSECCSHNKRDVNHVHPDGAEESEPLKRARINDSEPSSSLAPSKLISPIPAVTPITATTSLTSKAPRARVVELMAQSQRLTGSSSSSSPQPSVTSTINSSSSNPRFAPSSSSTPTPRVIQINTKKQQQTTDQLPQVNTQRLVESIHNHNKTISTSTASIKTLFRRRATKKAHPNSRLDTAKSTGFQSGIQRDKESLAIQEFNRYIQKTDFLEMRVLGQFNLGFIVVELRGDLFIVDQHASDEKYNYEDLMVNWKFTTQRLISPMPLDLPAQTELMAIEHADVLKKNGFEIMVDESRVTGSRVHLVAIPQSTITFGVADLEDLLHKINECTTVSALEKVKCSRVLAQLASKACRKSIMIGDALDMSAMEKIVRNLSGLEHPWNCPHGRPTMRHLLDMKGGAFCK</sequence>
<evidence type="ECO:0000259" key="5">
    <source>
        <dbReference type="SMART" id="SM01340"/>
    </source>
</evidence>
<dbReference type="SUPFAM" id="SSF118116">
    <property type="entry name" value="DNA mismatch repair protein MutL"/>
    <property type="match status" value="1"/>
</dbReference>
<keyword evidence="7" id="KW-1185">Reference proteome</keyword>
<dbReference type="GO" id="GO:0005524">
    <property type="term" value="F:ATP binding"/>
    <property type="evidence" value="ECO:0007669"/>
    <property type="project" value="InterPro"/>
</dbReference>
<protein>
    <submittedName>
        <fullName evidence="6">DNA mismatch repair protein MutL</fullName>
    </submittedName>
</protein>
<feature type="region of interest" description="Disordered" evidence="3">
    <location>
        <begin position="264"/>
        <end position="303"/>
    </location>
</feature>
<dbReference type="Pfam" id="PF13589">
    <property type="entry name" value="HATPase_c_3"/>
    <property type="match status" value="1"/>
</dbReference>
<dbReference type="InterPro" id="IPR014790">
    <property type="entry name" value="MutL_C"/>
</dbReference>
<dbReference type="PROSITE" id="PS00058">
    <property type="entry name" value="DNA_MISMATCH_REPAIR_1"/>
    <property type="match status" value="1"/>
</dbReference>
<dbReference type="InterPro" id="IPR042121">
    <property type="entry name" value="MutL_C_regsub"/>
</dbReference>
<evidence type="ECO:0000313" key="7">
    <source>
        <dbReference type="Proteomes" id="UP000193642"/>
    </source>
</evidence>
<dbReference type="SUPFAM" id="SSF54211">
    <property type="entry name" value="Ribosomal protein S5 domain 2-like"/>
    <property type="match status" value="1"/>
</dbReference>
<dbReference type="GO" id="GO:0030983">
    <property type="term" value="F:mismatched DNA binding"/>
    <property type="evidence" value="ECO:0007669"/>
    <property type="project" value="InterPro"/>
</dbReference>
<dbReference type="InterPro" id="IPR042120">
    <property type="entry name" value="MutL_C_dimsub"/>
</dbReference>
<dbReference type="Gene3D" id="3.30.230.10">
    <property type="match status" value="1"/>
</dbReference>
<dbReference type="FunFam" id="3.30.1370.100:FF:000001">
    <property type="entry name" value="Mismatch repair endonuclease pms1, putative"/>
    <property type="match status" value="1"/>
</dbReference>
<dbReference type="InterPro" id="IPR020568">
    <property type="entry name" value="Ribosomal_Su5_D2-typ_SF"/>
</dbReference>
<dbReference type="InterPro" id="IPR014762">
    <property type="entry name" value="DNA_mismatch_repair_CS"/>
</dbReference>
<evidence type="ECO:0000256" key="1">
    <source>
        <dbReference type="ARBA" id="ARBA00006082"/>
    </source>
</evidence>
<proteinExistence type="inferred from homology"/>
<keyword evidence="2" id="KW-0227">DNA damage</keyword>
<evidence type="ECO:0000313" key="6">
    <source>
        <dbReference type="EMBL" id="ORY43042.1"/>
    </source>
</evidence>
<comment type="similarity">
    <text evidence="1">Belongs to the DNA mismatch repair MutL/HexB family.</text>
</comment>
<dbReference type="InterPro" id="IPR038973">
    <property type="entry name" value="MutL/Mlh/Pms-like"/>
</dbReference>
<dbReference type="STRING" id="329046.A0A1Y2C7N4"/>
<dbReference type="CDD" id="cd03484">
    <property type="entry name" value="MutL_Trans_hPMS_2_like"/>
    <property type="match status" value="1"/>
</dbReference>
<comment type="caution">
    <text evidence="6">The sequence shown here is derived from an EMBL/GenBank/DDBJ whole genome shotgun (WGS) entry which is preliminary data.</text>
</comment>
<dbReference type="Gene3D" id="3.30.565.10">
    <property type="entry name" value="Histidine kinase-like ATPase, C-terminal domain"/>
    <property type="match status" value="1"/>
</dbReference>
<dbReference type="InterPro" id="IPR013507">
    <property type="entry name" value="DNA_mismatch_S5_2-like"/>
</dbReference>
<gene>
    <name evidence="6" type="ORF">BCR33DRAFT_698230</name>
</gene>
<dbReference type="AlphaFoldDB" id="A0A1Y2C7N4"/>
<dbReference type="PANTHER" id="PTHR10073">
    <property type="entry name" value="DNA MISMATCH REPAIR PROTEIN MLH, PMS, MUTL"/>
    <property type="match status" value="1"/>
</dbReference>
<accession>A0A1Y2C7N4</accession>
<dbReference type="SUPFAM" id="SSF55874">
    <property type="entry name" value="ATPase domain of HSP90 chaperone/DNA topoisomerase II/histidine kinase"/>
    <property type="match status" value="1"/>
</dbReference>
<dbReference type="GO" id="GO:0006298">
    <property type="term" value="P:mismatch repair"/>
    <property type="evidence" value="ECO:0007669"/>
    <property type="project" value="InterPro"/>
</dbReference>
<feature type="domain" description="MutL C-terminal dimerisation" evidence="4">
    <location>
        <begin position="669"/>
        <end position="816"/>
    </location>
</feature>
<dbReference type="GO" id="GO:0016887">
    <property type="term" value="F:ATP hydrolysis activity"/>
    <property type="evidence" value="ECO:0007669"/>
    <property type="project" value="InterPro"/>
</dbReference>
<dbReference type="EMBL" id="MCGO01000026">
    <property type="protein sequence ID" value="ORY43042.1"/>
    <property type="molecule type" value="Genomic_DNA"/>
</dbReference>
<dbReference type="Proteomes" id="UP000193642">
    <property type="component" value="Unassembled WGS sequence"/>
</dbReference>
<reference evidence="6 7" key="1">
    <citation type="submission" date="2016-07" db="EMBL/GenBank/DDBJ databases">
        <title>Pervasive Adenine N6-methylation of Active Genes in Fungi.</title>
        <authorList>
            <consortium name="DOE Joint Genome Institute"/>
            <person name="Mondo S.J."/>
            <person name="Dannebaum R.O."/>
            <person name="Kuo R.C."/>
            <person name="Labutti K."/>
            <person name="Haridas S."/>
            <person name="Kuo A."/>
            <person name="Salamov A."/>
            <person name="Ahrendt S.R."/>
            <person name="Lipzen A."/>
            <person name="Sullivan W."/>
            <person name="Andreopoulos W.B."/>
            <person name="Clum A."/>
            <person name="Lindquist E."/>
            <person name="Daum C."/>
            <person name="Ramamoorthy G.K."/>
            <person name="Gryganskyi A."/>
            <person name="Culley D."/>
            <person name="Magnuson J.K."/>
            <person name="James T.Y."/>
            <person name="O'Malley M.A."/>
            <person name="Stajich J.E."/>
            <person name="Spatafora J.W."/>
            <person name="Visel A."/>
            <person name="Grigoriev I.V."/>
        </authorList>
    </citation>
    <scope>NUCLEOTIDE SEQUENCE [LARGE SCALE GENOMIC DNA]</scope>
    <source>
        <strain evidence="6 7">JEL800</strain>
    </source>
</reference>
<feature type="region of interest" description="Disordered" evidence="3">
    <location>
        <begin position="531"/>
        <end position="570"/>
    </location>
</feature>
<dbReference type="GO" id="GO:0032389">
    <property type="term" value="C:MutLalpha complex"/>
    <property type="evidence" value="ECO:0007669"/>
    <property type="project" value="TreeGrafter"/>
</dbReference>
<feature type="compositionally biased region" description="Basic and acidic residues" evidence="3">
    <location>
        <begin position="463"/>
        <end position="487"/>
    </location>
</feature>
<dbReference type="CDD" id="cd16926">
    <property type="entry name" value="HATPase_MutL-MLH-PMS-like"/>
    <property type="match status" value="1"/>
</dbReference>
<dbReference type="SMART" id="SM00853">
    <property type="entry name" value="MutL_C"/>
    <property type="match status" value="1"/>
</dbReference>
<feature type="compositionally biased region" description="Polar residues" evidence="3">
    <location>
        <begin position="279"/>
        <end position="289"/>
    </location>
</feature>
<dbReference type="OrthoDB" id="10263226at2759"/>
<dbReference type="Gene3D" id="3.30.1540.20">
    <property type="entry name" value="MutL, C-terminal domain, dimerisation subdomain"/>
    <property type="match status" value="1"/>
</dbReference>
<dbReference type="Gene3D" id="3.30.1370.100">
    <property type="entry name" value="MutL, C-terminal domain, regulatory subdomain"/>
    <property type="match status" value="1"/>
</dbReference>
<evidence type="ECO:0000259" key="4">
    <source>
        <dbReference type="SMART" id="SM00853"/>
    </source>
</evidence>
<evidence type="ECO:0000256" key="2">
    <source>
        <dbReference type="ARBA" id="ARBA00022763"/>
    </source>
</evidence>
<feature type="compositionally biased region" description="Low complexity" evidence="3">
    <location>
        <begin position="531"/>
        <end position="566"/>
    </location>
</feature>
<dbReference type="GO" id="GO:0140664">
    <property type="term" value="F:ATP-dependent DNA damage sensor activity"/>
    <property type="evidence" value="ECO:0007669"/>
    <property type="project" value="InterPro"/>
</dbReference>
<dbReference type="NCBIfam" id="TIGR00585">
    <property type="entry name" value="mutl"/>
    <property type="match status" value="1"/>
</dbReference>
<organism evidence="6 7">
    <name type="scientific">Rhizoclosmatium globosum</name>
    <dbReference type="NCBI Taxonomy" id="329046"/>
    <lineage>
        <taxon>Eukaryota</taxon>
        <taxon>Fungi</taxon>
        <taxon>Fungi incertae sedis</taxon>
        <taxon>Chytridiomycota</taxon>
        <taxon>Chytridiomycota incertae sedis</taxon>
        <taxon>Chytridiomycetes</taxon>
        <taxon>Chytridiales</taxon>
        <taxon>Chytriomycetaceae</taxon>
        <taxon>Rhizoclosmatium</taxon>
    </lineage>
</organism>
<dbReference type="SMART" id="SM01340">
    <property type="entry name" value="DNA_mis_repair"/>
    <property type="match status" value="1"/>
</dbReference>
<feature type="domain" description="DNA mismatch repair protein S5" evidence="5">
    <location>
        <begin position="258"/>
        <end position="401"/>
    </location>
</feature>
<dbReference type="PANTHER" id="PTHR10073:SF52">
    <property type="entry name" value="MISMATCH REPAIR ENDONUCLEASE PMS2"/>
    <property type="match status" value="1"/>
</dbReference>
<feature type="compositionally biased region" description="Basic and acidic residues" evidence="3">
    <location>
        <begin position="266"/>
        <end position="278"/>
    </location>
</feature>
<dbReference type="InterPro" id="IPR037198">
    <property type="entry name" value="MutL_C_sf"/>
</dbReference>